<feature type="compositionally biased region" description="Basic residues" evidence="1">
    <location>
        <begin position="50"/>
        <end position="63"/>
    </location>
</feature>
<dbReference type="InterPro" id="IPR007275">
    <property type="entry name" value="YTH_domain"/>
</dbReference>
<feature type="region of interest" description="Disordered" evidence="1">
    <location>
        <begin position="1"/>
        <end position="133"/>
    </location>
</feature>
<accession>A0A317XY60</accession>
<dbReference type="GO" id="GO:0003729">
    <property type="term" value="F:mRNA binding"/>
    <property type="evidence" value="ECO:0007669"/>
    <property type="project" value="TreeGrafter"/>
</dbReference>
<proteinExistence type="predicted"/>
<feature type="non-terminal residue" evidence="3">
    <location>
        <position position="906"/>
    </location>
</feature>
<feature type="region of interest" description="Disordered" evidence="1">
    <location>
        <begin position="685"/>
        <end position="717"/>
    </location>
</feature>
<dbReference type="AlphaFoldDB" id="A0A317XY60"/>
<feature type="compositionally biased region" description="Gly residues" evidence="1">
    <location>
        <begin position="637"/>
        <end position="652"/>
    </location>
</feature>
<protein>
    <submittedName>
        <fullName evidence="3">YTH-domain-containing protein</fullName>
    </submittedName>
</protein>
<dbReference type="GO" id="GO:0005737">
    <property type="term" value="C:cytoplasm"/>
    <property type="evidence" value="ECO:0007669"/>
    <property type="project" value="TreeGrafter"/>
</dbReference>
<dbReference type="PANTHER" id="PTHR12357:SF89">
    <property type="entry name" value="YTH DOMAIN-CONTAINING FAMILY PROTEIN"/>
    <property type="match status" value="1"/>
</dbReference>
<dbReference type="Pfam" id="PF04146">
    <property type="entry name" value="YTH"/>
    <property type="match status" value="1"/>
</dbReference>
<evidence type="ECO:0000259" key="2">
    <source>
        <dbReference type="PROSITE" id="PS50882"/>
    </source>
</evidence>
<feature type="region of interest" description="Disordered" evidence="1">
    <location>
        <begin position="146"/>
        <end position="174"/>
    </location>
</feature>
<dbReference type="InterPro" id="IPR045168">
    <property type="entry name" value="YTH_prot"/>
</dbReference>
<feature type="compositionally biased region" description="Polar residues" evidence="1">
    <location>
        <begin position="346"/>
        <end position="376"/>
    </location>
</feature>
<dbReference type="Gene3D" id="3.10.590.10">
    <property type="entry name" value="ph1033 like domains"/>
    <property type="match status" value="1"/>
</dbReference>
<evidence type="ECO:0000256" key="1">
    <source>
        <dbReference type="SAM" id="MobiDB-lite"/>
    </source>
</evidence>
<feature type="domain" description="YTH" evidence="2">
    <location>
        <begin position="735"/>
        <end position="871"/>
    </location>
</feature>
<evidence type="ECO:0000313" key="3">
    <source>
        <dbReference type="EMBL" id="PWZ02221.1"/>
    </source>
</evidence>
<dbReference type="InParanoid" id="A0A317XY60"/>
<dbReference type="EMBL" id="KZ819189">
    <property type="protein sequence ID" value="PWZ02221.1"/>
    <property type="molecule type" value="Genomic_DNA"/>
</dbReference>
<dbReference type="Proteomes" id="UP000246740">
    <property type="component" value="Unassembled WGS sequence"/>
</dbReference>
<dbReference type="CDD" id="cd21134">
    <property type="entry name" value="YTH"/>
    <property type="match status" value="1"/>
</dbReference>
<dbReference type="GO" id="GO:1990247">
    <property type="term" value="F:N6-methyladenosine-containing RNA reader activity"/>
    <property type="evidence" value="ECO:0007669"/>
    <property type="project" value="TreeGrafter"/>
</dbReference>
<evidence type="ECO:0000313" key="4">
    <source>
        <dbReference type="Proteomes" id="UP000246740"/>
    </source>
</evidence>
<dbReference type="GO" id="GO:0061157">
    <property type="term" value="P:mRNA destabilization"/>
    <property type="evidence" value="ECO:0007669"/>
    <property type="project" value="TreeGrafter"/>
</dbReference>
<dbReference type="PANTHER" id="PTHR12357">
    <property type="entry name" value="YTH YT521-B HOMOLOGY DOMAIN-CONTAINING"/>
    <property type="match status" value="1"/>
</dbReference>
<name>A0A317XY60_9BASI</name>
<dbReference type="STRING" id="1882483.A0A317XY60"/>
<feature type="region of interest" description="Disordered" evidence="1">
    <location>
        <begin position="633"/>
        <end position="654"/>
    </location>
</feature>
<feature type="region of interest" description="Disordered" evidence="1">
    <location>
        <begin position="345"/>
        <end position="382"/>
    </location>
</feature>
<dbReference type="OrthoDB" id="306690at2759"/>
<organism evidence="3 4">
    <name type="scientific">Testicularia cyperi</name>
    <dbReference type="NCBI Taxonomy" id="1882483"/>
    <lineage>
        <taxon>Eukaryota</taxon>
        <taxon>Fungi</taxon>
        <taxon>Dikarya</taxon>
        <taxon>Basidiomycota</taxon>
        <taxon>Ustilaginomycotina</taxon>
        <taxon>Ustilaginomycetes</taxon>
        <taxon>Ustilaginales</taxon>
        <taxon>Anthracoideaceae</taxon>
        <taxon>Testicularia</taxon>
    </lineage>
</organism>
<reference evidence="3 4" key="1">
    <citation type="journal article" date="2018" name="Mol. Biol. Evol.">
        <title>Broad Genomic Sampling Reveals a Smut Pathogenic Ancestry of the Fungal Clade Ustilaginomycotina.</title>
        <authorList>
            <person name="Kijpornyongpan T."/>
            <person name="Mondo S.J."/>
            <person name="Barry K."/>
            <person name="Sandor L."/>
            <person name="Lee J."/>
            <person name="Lipzen A."/>
            <person name="Pangilinan J."/>
            <person name="LaButti K."/>
            <person name="Hainaut M."/>
            <person name="Henrissat B."/>
            <person name="Grigoriev I.V."/>
            <person name="Spatafora J.W."/>
            <person name="Aime M.C."/>
        </authorList>
    </citation>
    <scope>NUCLEOTIDE SEQUENCE [LARGE SCALE GENOMIC DNA]</scope>
    <source>
        <strain evidence="3 4">MCA 3645</strain>
    </source>
</reference>
<gene>
    <name evidence="3" type="ORF">BCV70DRAFT_150093</name>
</gene>
<feature type="compositionally biased region" description="Polar residues" evidence="1">
    <location>
        <begin position="1"/>
        <end position="13"/>
    </location>
</feature>
<keyword evidence="4" id="KW-1185">Reference proteome</keyword>
<feature type="compositionally biased region" description="Polar residues" evidence="1">
    <location>
        <begin position="103"/>
        <end position="131"/>
    </location>
</feature>
<feature type="compositionally biased region" description="Basic and acidic residues" evidence="1">
    <location>
        <begin position="64"/>
        <end position="77"/>
    </location>
</feature>
<feature type="compositionally biased region" description="Low complexity" evidence="1">
    <location>
        <begin position="696"/>
        <end position="705"/>
    </location>
</feature>
<sequence>MSRTPPLQGSATSDLHDDNAAGVGAAGRWGTVSGGLRSPPPAPSSGAGVRRNHTIHGARHHDKPRLEKHFEQPEDPTHILSGQNEHSAVSSSGQRQGLIDSEGLQNSDPASSLGRSTANPLSSPSSRSDTVNDVVGSLTPLQALYSKSTVSRNHSLPSRHSSRHASNLPSSATQGRSSLFNSLSAITGGSDLDEHDWEKLIHSGNALGEDHGDADVQASASMLGESAWSESIFNHRRFPSGPPSAQLPASPVARSDFFNDSLGGRSTAATGTLDVGAFASSPIMGSTGLVRRHQSLNHHSGRDAAERLATRSSHMLLRESMGSGGAGSASSAFSTAQALDPHLSPARQTTSLSAASSPIVPSNYSKAPWNTQNPIGSPSRFGNAAPLGANNYDASHRRFGSGLDAASSPLLDLHSGLSNLEISGSVPLTGGGSALPMRPVLSSHNSASDIHTASTGRKLPSLITSREMLQRGAGGGSSMQGPASAAAFVPPIGHAHARTQSSDPSNNVRTFDEPSKRFGPFTAAPVGPWHDKETIAGAFGGLGRPPPHDAVSMSVWQQQQPGGGVGLDFSNTGGMDPNMLALSMALAHEQQKNALLQAQLGAQAGGSSAGFGSQDARLFGMNPIQLQNGMQSIGQQLRGGGPGSPHFGGGGSLSARAAPFAGSHPGLGITHPTYSSIDATAGNGSLSDSGVESGAVGRVTDTGVTPPTPVDPATLAQQKGYNPPLGTFDLAPIAARFFVIKSYTEDDVHKSLKYEIWASTDKGNQRLDKAFRESAHMGPIYLFFSVNASGHFCGMAQMLTPLDYTTSSNVWAQDGKWKGTFKVRWIYVKDLPNNQLRHIRLTNTPECKPVTQSRDTQELTPEAGREVLRIMAEYISKTSLLQDFNFYEMQSRQPGSGQAAAAGTTA</sequence>
<feature type="compositionally biased region" description="Polar residues" evidence="1">
    <location>
        <begin position="80"/>
        <end position="95"/>
    </location>
</feature>
<dbReference type="PROSITE" id="PS50882">
    <property type="entry name" value="YTH"/>
    <property type="match status" value="1"/>
</dbReference>